<keyword evidence="3" id="KW-0201">Cytochrome c-type biogenesis</keyword>
<proteinExistence type="predicted"/>
<dbReference type="SMART" id="SM00382">
    <property type="entry name" value="AAA"/>
    <property type="match status" value="1"/>
</dbReference>
<dbReference type="InterPro" id="IPR017871">
    <property type="entry name" value="ABC_transporter-like_CS"/>
</dbReference>
<keyword evidence="6" id="KW-0472">Membrane</keyword>
<evidence type="ECO:0000256" key="3">
    <source>
        <dbReference type="ARBA" id="ARBA00022748"/>
    </source>
</evidence>
<dbReference type="Gene3D" id="3.40.50.300">
    <property type="entry name" value="P-loop containing nucleotide triphosphate hydrolases"/>
    <property type="match status" value="1"/>
</dbReference>
<reference evidence="8 9" key="1">
    <citation type="submission" date="2020-08" db="EMBL/GenBank/DDBJ databases">
        <title>A Genomic Blueprint of the Chicken Gut Microbiome.</title>
        <authorList>
            <person name="Gilroy R."/>
            <person name="Ravi A."/>
            <person name="Getino M."/>
            <person name="Pursley I."/>
            <person name="Horton D.L."/>
            <person name="Alikhan N.-F."/>
            <person name="Baker D."/>
            <person name="Gharbi K."/>
            <person name="Hall N."/>
            <person name="Watson M."/>
            <person name="Adriaenssens E.M."/>
            <person name="Foster-Nyarko E."/>
            <person name="Jarju S."/>
            <person name="Secka A."/>
            <person name="Antonio M."/>
            <person name="Oren A."/>
            <person name="Chaudhuri R."/>
            <person name="La Ragione R.M."/>
            <person name="Hildebrand F."/>
            <person name="Pallen M.J."/>
        </authorList>
    </citation>
    <scope>NUCLEOTIDE SEQUENCE [LARGE SCALE GENOMIC DNA]</scope>
    <source>
        <strain evidence="8 9">Sa3CVA3</strain>
    </source>
</reference>
<dbReference type="InterPro" id="IPR027417">
    <property type="entry name" value="P-loop_NTPase"/>
</dbReference>
<keyword evidence="1" id="KW-0813">Transport</keyword>
<keyword evidence="9" id="KW-1185">Reference proteome</keyword>
<name>A0ABR8R3F2_9CAUL</name>
<keyword evidence="5" id="KW-1278">Translocase</keyword>
<dbReference type="PROSITE" id="PS00211">
    <property type="entry name" value="ABC_TRANSPORTER_1"/>
    <property type="match status" value="1"/>
</dbReference>
<feature type="domain" description="ABC transporter" evidence="7">
    <location>
        <begin position="5"/>
        <end position="206"/>
    </location>
</feature>
<dbReference type="PROSITE" id="PS50893">
    <property type="entry name" value="ABC_TRANSPORTER_2"/>
    <property type="match status" value="1"/>
</dbReference>
<sequence>MLTRLDIEALSLSRGERRLFDGLSFSLSAGEAAALTGANGAGKTSLLRAVAGFIRPDAGTVAFHDAEGEMEAETARRLALHLLGHHEGLKPQRTARQELGFQVEWLGGSGEAMDAAVARLKLAPLLDLETRKLSAGQRRRLSLARLIAAPRALWLLDEPLAPLDEAWRGVAAELMAEHLARGGMILAAVHDPLPVAARSLDLAQTLGGVR</sequence>
<dbReference type="Proteomes" id="UP000638918">
    <property type="component" value="Unassembled WGS sequence"/>
</dbReference>
<dbReference type="GO" id="GO:0005524">
    <property type="term" value="F:ATP binding"/>
    <property type="evidence" value="ECO:0007669"/>
    <property type="project" value="UniProtKB-KW"/>
</dbReference>
<dbReference type="NCBIfam" id="TIGR01189">
    <property type="entry name" value="ccmA"/>
    <property type="match status" value="1"/>
</dbReference>
<gene>
    <name evidence="8" type="primary">ccmA</name>
    <name evidence="8" type="ORF">H9656_12590</name>
</gene>
<dbReference type="EMBL" id="JACSQU010000003">
    <property type="protein sequence ID" value="MBD7942224.1"/>
    <property type="molecule type" value="Genomic_DNA"/>
</dbReference>
<dbReference type="InterPro" id="IPR003593">
    <property type="entry name" value="AAA+_ATPase"/>
</dbReference>
<dbReference type="PANTHER" id="PTHR43499:SF1">
    <property type="entry name" value="ABC TRANSPORTER I FAMILY MEMBER 1"/>
    <property type="match status" value="1"/>
</dbReference>
<comment type="caution">
    <text evidence="8">The sequence shown here is derived from an EMBL/GenBank/DDBJ whole genome shotgun (WGS) entry which is preliminary data.</text>
</comment>
<evidence type="ECO:0000259" key="7">
    <source>
        <dbReference type="PROSITE" id="PS50893"/>
    </source>
</evidence>
<organism evidence="8 9">
    <name type="scientific">Brevundimonas guildfordensis</name>
    <dbReference type="NCBI Taxonomy" id="2762241"/>
    <lineage>
        <taxon>Bacteria</taxon>
        <taxon>Pseudomonadati</taxon>
        <taxon>Pseudomonadota</taxon>
        <taxon>Alphaproteobacteria</taxon>
        <taxon>Caulobacterales</taxon>
        <taxon>Caulobacteraceae</taxon>
        <taxon>Brevundimonas</taxon>
    </lineage>
</organism>
<evidence type="ECO:0000313" key="9">
    <source>
        <dbReference type="Proteomes" id="UP000638918"/>
    </source>
</evidence>
<evidence type="ECO:0000256" key="2">
    <source>
        <dbReference type="ARBA" id="ARBA00022741"/>
    </source>
</evidence>
<dbReference type="RefSeq" id="WP_191744609.1">
    <property type="nucleotide sequence ID" value="NZ_JACSQU010000003.1"/>
</dbReference>
<protein>
    <submittedName>
        <fullName evidence="8">Heme ABC exporter ATP-binding protein CcmA</fullName>
    </submittedName>
</protein>
<accession>A0ABR8R3F2</accession>
<keyword evidence="4 8" id="KW-0067">ATP-binding</keyword>
<dbReference type="InterPro" id="IPR003439">
    <property type="entry name" value="ABC_transporter-like_ATP-bd"/>
</dbReference>
<evidence type="ECO:0000256" key="4">
    <source>
        <dbReference type="ARBA" id="ARBA00022840"/>
    </source>
</evidence>
<evidence type="ECO:0000256" key="6">
    <source>
        <dbReference type="ARBA" id="ARBA00023136"/>
    </source>
</evidence>
<keyword evidence="2" id="KW-0547">Nucleotide-binding</keyword>
<evidence type="ECO:0000256" key="5">
    <source>
        <dbReference type="ARBA" id="ARBA00022967"/>
    </source>
</evidence>
<dbReference type="InterPro" id="IPR005895">
    <property type="entry name" value="ABC_transptr_haem_export_CcmA"/>
</dbReference>
<dbReference type="Pfam" id="PF00005">
    <property type="entry name" value="ABC_tran"/>
    <property type="match status" value="1"/>
</dbReference>
<evidence type="ECO:0000313" key="8">
    <source>
        <dbReference type="EMBL" id="MBD7942224.1"/>
    </source>
</evidence>
<evidence type="ECO:0000256" key="1">
    <source>
        <dbReference type="ARBA" id="ARBA00022448"/>
    </source>
</evidence>
<dbReference type="SUPFAM" id="SSF52540">
    <property type="entry name" value="P-loop containing nucleoside triphosphate hydrolases"/>
    <property type="match status" value="1"/>
</dbReference>
<dbReference type="PANTHER" id="PTHR43499">
    <property type="entry name" value="ABC TRANSPORTER I FAMILY MEMBER 1"/>
    <property type="match status" value="1"/>
</dbReference>